<dbReference type="STRING" id="574566.I0YJW9"/>
<gene>
    <name evidence="11" type="ORF">COCSUDRAFT_49169</name>
</gene>
<dbReference type="CDD" id="cd02961">
    <property type="entry name" value="PDI_a_family"/>
    <property type="match status" value="1"/>
</dbReference>
<dbReference type="PROSITE" id="PS51352">
    <property type="entry name" value="THIOREDOXIN_2"/>
    <property type="match status" value="1"/>
</dbReference>
<dbReference type="eggNOG" id="KOG1731">
    <property type="taxonomic scope" value="Eukaryota"/>
</dbReference>
<organism evidence="11 12">
    <name type="scientific">Coccomyxa subellipsoidea (strain C-169)</name>
    <name type="common">Green microalga</name>
    <dbReference type="NCBI Taxonomy" id="574566"/>
    <lineage>
        <taxon>Eukaryota</taxon>
        <taxon>Viridiplantae</taxon>
        <taxon>Chlorophyta</taxon>
        <taxon>core chlorophytes</taxon>
        <taxon>Trebouxiophyceae</taxon>
        <taxon>Trebouxiophyceae incertae sedis</taxon>
        <taxon>Coccomyxaceae</taxon>
        <taxon>Coccomyxa</taxon>
        <taxon>Coccomyxa subellipsoidea</taxon>
    </lineage>
</organism>
<dbReference type="InterPro" id="IPR017905">
    <property type="entry name" value="ERV/ALR_sulphydryl_oxidase"/>
</dbReference>
<evidence type="ECO:0000313" key="12">
    <source>
        <dbReference type="Proteomes" id="UP000007264"/>
    </source>
</evidence>
<dbReference type="InterPro" id="IPR017937">
    <property type="entry name" value="Thioredoxin_CS"/>
</dbReference>
<feature type="domain" description="Thioredoxin" evidence="10">
    <location>
        <begin position="1"/>
        <end position="108"/>
    </location>
</feature>
<dbReference type="InterPro" id="IPR036249">
    <property type="entry name" value="Thioredoxin-like_sf"/>
</dbReference>
<dbReference type="PROSITE" id="PS51324">
    <property type="entry name" value="ERV_ALR"/>
    <property type="match status" value="1"/>
</dbReference>
<evidence type="ECO:0000256" key="8">
    <source>
        <dbReference type="RuleBase" id="RU371123"/>
    </source>
</evidence>
<dbReference type="Gene3D" id="3.40.30.10">
    <property type="entry name" value="Glutaredoxin"/>
    <property type="match status" value="1"/>
</dbReference>
<dbReference type="InterPro" id="IPR039798">
    <property type="entry name" value="Sulfhydryl_oxidase"/>
</dbReference>
<keyword evidence="8" id="KW-1133">Transmembrane helix</keyword>
<keyword evidence="6" id="KW-1015">Disulfide bond</keyword>
<dbReference type="Proteomes" id="UP000007264">
    <property type="component" value="Unassembled WGS sequence"/>
</dbReference>
<dbReference type="EMBL" id="AGSI01000022">
    <property type="protein sequence ID" value="EIE18688.1"/>
    <property type="molecule type" value="Genomic_DNA"/>
</dbReference>
<feature type="domain" description="ERV/ALR sulfhydryl oxidase" evidence="9">
    <location>
        <begin position="239"/>
        <end position="344"/>
    </location>
</feature>
<dbReference type="Pfam" id="PF04777">
    <property type="entry name" value="Evr1_Alr"/>
    <property type="match status" value="1"/>
</dbReference>
<dbReference type="GO" id="GO:0016971">
    <property type="term" value="F:flavin-dependent sulfhydryl oxidase activity"/>
    <property type="evidence" value="ECO:0007669"/>
    <property type="project" value="InterPro"/>
</dbReference>
<dbReference type="PANTHER" id="PTHR22897:SF8">
    <property type="entry name" value="SULFHYDRYL OXIDASE"/>
    <property type="match status" value="1"/>
</dbReference>
<dbReference type="GeneID" id="17036617"/>
<proteinExistence type="predicted"/>
<sequence>MQALPAGRGVLMEFYASWCPACKHFQPHYEKVSAYFYGSPRPKPEVYVARVDCATEAALCSRFSVGHYPTMKFGKPAAFGVGKEGQLEEYNGVKGEKEIIEWIGKLQSTAYDYNPDKGGEASQQEAPGVQASATNAPKMAQHADVSDLESSTILAFRYIADIGSGLEGLEKRQALKDWIDLLAASHPIDRCRAGAQAAQEALPKLWPPNQATGPGQAINQISICGEKATAKEWGSCKGSRENSRGFTCGLWLLLHSLAARATPEATGGAFWMTAVRQYVQQFFKCSECSQHFEAMAAEESAALVTSRRDAVLWSWRAHNIVNKRVAKQEAADHSGDPFFPKVQWPSPEACPLCRMPTLAAQSADSEPEWNEDEVFRFLMAFYGESAKANAAATLFGNRKALRTKATEDSGGTTRSFLQIGVIILVVLAAAMAVLRRRTANARKSGYALL</sequence>
<keyword evidence="8" id="KW-0472">Membrane</keyword>
<dbReference type="SUPFAM" id="SSF52833">
    <property type="entry name" value="Thioredoxin-like"/>
    <property type="match status" value="1"/>
</dbReference>
<dbReference type="InterPro" id="IPR013766">
    <property type="entry name" value="Thioredoxin_domain"/>
</dbReference>
<evidence type="ECO:0000256" key="5">
    <source>
        <dbReference type="ARBA" id="ARBA00023002"/>
    </source>
</evidence>
<dbReference type="EC" id="1.8.3.2" evidence="8"/>
<dbReference type="GO" id="GO:0003756">
    <property type="term" value="F:protein disulfide isomerase activity"/>
    <property type="evidence" value="ECO:0007669"/>
    <property type="project" value="TreeGrafter"/>
</dbReference>
<dbReference type="OrthoDB" id="59470at2759"/>
<dbReference type="Gene3D" id="1.20.120.310">
    <property type="entry name" value="ERV/ALR sulfhydryl oxidase domain"/>
    <property type="match status" value="1"/>
</dbReference>
<dbReference type="KEGG" id="csl:COCSUDRAFT_49169"/>
<comment type="caution">
    <text evidence="11">The sequence shown here is derived from an EMBL/GenBank/DDBJ whole genome shotgun (WGS) entry which is preliminary data.</text>
</comment>
<dbReference type="PROSITE" id="PS00194">
    <property type="entry name" value="THIOREDOXIN_1"/>
    <property type="match status" value="1"/>
</dbReference>
<dbReference type="GO" id="GO:0006457">
    <property type="term" value="P:protein folding"/>
    <property type="evidence" value="ECO:0007669"/>
    <property type="project" value="TreeGrafter"/>
</dbReference>
<keyword evidence="3" id="KW-0732">Signal</keyword>
<keyword evidence="5 8" id="KW-0560">Oxidoreductase</keyword>
<evidence type="ECO:0000259" key="9">
    <source>
        <dbReference type="PROSITE" id="PS51324"/>
    </source>
</evidence>
<dbReference type="GO" id="GO:0000139">
    <property type="term" value="C:Golgi membrane"/>
    <property type="evidence" value="ECO:0007669"/>
    <property type="project" value="TreeGrafter"/>
</dbReference>
<dbReference type="GO" id="GO:0005615">
    <property type="term" value="C:extracellular space"/>
    <property type="evidence" value="ECO:0007669"/>
    <property type="project" value="TreeGrafter"/>
</dbReference>
<keyword evidence="7" id="KW-0325">Glycoprotein</keyword>
<dbReference type="AlphaFoldDB" id="I0YJW9"/>
<dbReference type="InterPro" id="IPR036774">
    <property type="entry name" value="ERV/ALR_sulphydryl_oxid_sf"/>
</dbReference>
<reference evidence="11 12" key="1">
    <citation type="journal article" date="2012" name="Genome Biol.">
        <title>The genome of the polar eukaryotic microalga coccomyxa subellipsoidea reveals traits of cold adaptation.</title>
        <authorList>
            <person name="Blanc G."/>
            <person name="Agarkova I."/>
            <person name="Grimwood J."/>
            <person name="Kuo A."/>
            <person name="Brueggeman A."/>
            <person name="Dunigan D."/>
            <person name="Gurnon J."/>
            <person name="Ladunga I."/>
            <person name="Lindquist E."/>
            <person name="Lucas S."/>
            <person name="Pangilinan J."/>
            <person name="Proschold T."/>
            <person name="Salamov A."/>
            <person name="Schmutz J."/>
            <person name="Weeks D."/>
            <person name="Yamada T."/>
            <person name="Claverie J.M."/>
            <person name="Grigoriev I."/>
            <person name="Van Etten J."/>
            <person name="Lomsadze A."/>
            <person name="Borodovsky M."/>
        </authorList>
    </citation>
    <scope>NUCLEOTIDE SEQUENCE [LARGE SCALE GENOMIC DNA]</scope>
    <source>
        <strain evidence="11 12">C-169</strain>
    </source>
</reference>
<evidence type="ECO:0000259" key="10">
    <source>
        <dbReference type="PROSITE" id="PS51352"/>
    </source>
</evidence>
<comment type="cofactor">
    <cofactor evidence="1 8">
        <name>FAD</name>
        <dbReference type="ChEBI" id="CHEBI:57692"/>
    </cofactor>
</comment>
<keyword evidence="4 8" id="KW-0274">FAD</keyword>
<dbReference type="BRENDA" id="1.8.3.2">
    <property type="organism ID" value="15314"/>
</dbReference>
<evidence type="ECO:0000256" key="4">
    <source>
        <dbReference type="ARBA" id="ARBA00022827"/>
    </source>
</evidence>
<comment type="catalytic activity">
    <reaction evidence="8">
        <text>2 R'C(R)SH + O2 = R'C(R)S-S(R)CR' + H2O2</text>
        <dbReference type="Rhea" id="RHEA:17357"/>
        <dbReference type="ChEBI" id="CHEBI:15379"/>
        <dbReference type="ChEBI" id="CHEBI:16240"/>
        <dbReference type="ChEBI" id="CHEBI:16520"/>
        <dbReference type="ChEBI" id="CHEBI:17412"/>
        <dbReference type="EC" id="1.8.3.2"/>
    </reaction>
</comment>
<name>I0YJW9_COCSC</name>
<dbReference type="RefSeq" id="XP_005643232.1">
    <property type="nucleotide sequence ID" value="XM_005643175.1"/>
</dbReference>
<accession>I0YJW9</accession>
<dbReference type="PANTHER" id="PTHR22897">
    <property type="entry name" value="QUIESCIN Q6-RELATED SULFHYDRYL OXIDASE"/>
    <property type="match status" value="1"/>
</dbReference>
<keyword evidence="8" id="KW-0812">Transmembrane</keyword>
<evidence type="ECO:0000256" key="2">
    <source>
        <dbReference type="ARBA" id="ARBA00022630"/>
    </source>
</evidence>
<dbReference type="SUPFAM" id="SSF69000">
    <property type="entry name" value="FAD-dependent thiol oxidase"/>
    <property type="match status" value="1"/>
</dbReference>
<evidence type="ECO:0000256" key="1">
    <source>
        <dbReference type="ARBA" id="ARBA00001974"/>
    </source>
</evidence>
<evidence type="ECO:0000256" key="3">
    <source>
        <dbReference type="ARBA" id="ARBA00022729"/>
    </source>
</evidence>
<feature type="transmembrane region" description="Helical" evidence="8">
    <location>
        <begin position="416"/>
        <end position="434"/>
    </location>
</feature>
<keyword evidence="2 8" id="KW-0285">Flavoprotein</keyword>
<evidence type="ECO:0000256" key="7">
    <source>
        <dbReference type="ARBA" id="ARBA00023180"/>
    </source>
</evidence>
<evidence type="ECO:0000313" key="11">
    <source>
        <dbReference type="EMBL" id="EIE18688.1"/>
    </source>
</evidence>
<protein>
    <recommendedName>
        <fullName evidence="8">Sulfhydryl oxidase</fullName>
        <ecNumber evidence="8">1.8.3.2</ecNumber>
    </recommendedName>
</protein>
<evidence type="ECO:0000256" key="6">
    <source>
        <dbReference type="ARBA" id="ARBA00023157"/>
    </source>
</evidence>
<dbReference type="Pfam" id="PF00085">
    <property type="entry name" value="Thioredoxin"/>
    <property type="match status" value="1"/>
</dbReference>
<keyword evidence="12" id="KW-1185">Reference proteome</keyword>